<comment type="caution">
    <text evidence="1">The sequence shown here is derived from an EMBL/GenBank/DDBJ whole genome shotgun (WGS) entry which is preliminary data.</text>
</comment>
<dbReference type="EMBL" id="ANMO01000259">
    <property type="protein sequence ID" value="EMB13464.1"/>
    <property type="molecule type" value="Genomic_DNA"/>
</dbReference>
<evidence type="ECO:0000313" key="1">
    <source>
        <dbReference type="EMBL" id="EMB13464.1"/>
    </source>
</evidence>
<dbReference type="Proteomes" id="UP000011529">
    <property type="component" value="Unassembled WGS sequence"/>
</dbReference>
<gene>
    <name evidence="1" type="ORF">RE6C_05822</name>
</gene>
<dbReference type="PATRIC" id="fig|1263867.3.peg.6240"/>
<name>M2ATY7_9BACT</name>
<sequence>MKNQGLFIEIGDAYLQLVHLDAGIDEAVARIQRAAESLTTESISELLRDGDSWRERMVGLVLASHNGIQKHSQDLIAALQNTGGISIVPIYAATSIAVRDFACPYDRKISDSLDRDAWDGEIGFAIDWLHYTIGIGDTPGKAMGPNYGQDFAKHRSFYAKLSMAGQT</sequence>
<evidence type="ECO:0000313" key="2">
    <source>
        <dbReference type="Proteomes" id="UP000011529"/>
    </source>
</evidence>
<organism evidence="1 2">
    <name type="scientific">Rhodopirellula europaea 6C</name>
    <dbReference type="NCBI Taxonomy" id="1263867"/>
    <lineage>
        <taxon>Bacteria</taxon>
        <taxon>Pseudomonadati</taxon>
        <taxon>Planctomycetota</taxon>
        <taxon>Planctomycetia</taxon>
        <taxon>Pirellulales</taxon>
        <taxon>Pirellulaceae</taxon>
        <taxon>Rhodopirellula</taxon>
    </lineage>
</organism>
<protein>
    <submittedName>
        <fullName evidence="1">Uncharacterized protein</fullName>
    </submittedName>
</protein>
<reference evidence="1" key="2">
    <citation type="journal article" date="2013" name="Mar. Genomics">
        <title>Expression of sulfatases in Rhodopirellula baltica and the diversity of sulfatases in the genus Rhodopirellula.</title>
        <authorList>
            <person name="Wegner C.E."/>
            <person name="Richter-Heitmann T."/>
            <person name="Klindworth A."/>
            <person name="Klockow C."/>
            <person name="Richter M."/>
            <person name="Achstetter T."/>
            <person name="Glockner F.O."/>
            <person name="Harder J."/>
        </authorList>
    </citation>
    <scope>NUCLEOTIDE SEQUENCE [LARGE SCALE GENOMIC DNA]</scope>
    <source>
        <strain evidence="1">6C</strain>
    </source>
</reference>
<reference evidence="1" key="1">
    <citation type="submission" date="2012-11" db="EMBL/GenBank/DDBJ databases">
        <title>Permanent draft genomes of Rhodopirellula europaea strain SH398 and 6C.</title>
        <authorList>
            <person name="Richter M."/>
            <person name="Richter-Heitmann T."/>
            <person name="Frank C."/>
            <person name="Harder J."/>
            <person name="Glockner F.O."/>
        </authorList>
    </citation>
    <scope>NUCLEOTIDE SEQUENCE</scope>
    <source>
        <strain evidence="1">6C</strain>
    </source>
</reference>
<dbReference type="AlphaFoldDB" id="M2ATY7"/>
<dbReference type="RefSeq" id="WP_008662033.1">
    <property type="nucleotide sequence ID" value="NZ_ANMO01000259.1"/>
</dbReference>
<keyword evidence="2" id="KW-1185">Reference proteome</keyword>
<accession>M2ATY7</accession>
<proteinExistence type="predicted"/>